<dbReference type="RefSeq" id="WP_345035466.1">
    <property type="nucleotide sequence ID" value="NZ_BAAAYL010000001.1"/>
</dbReference>
<keyword evidence="2" id="KW-1185">Reference proteome</keyword>
<sequence length="162" mass="18758">MRRTTWLGEPGNTWEYYKVLKQTGGIEWSPDQDASAWTRFNLLAYHQQIQSVQHRIDRSARCWIDPADFAEHHDVVERQVTALHDAALVGRVRYQRSENLNNQQAIRDIRALTEADLLQPVGNTKARSYVPGPRFPAQVLEEAHRPLRLTDPYDGRRPCRSA</sequence>
<dbReference type="Proteomes" id="UP001499990">
    <property type="component" value="Unassembled WGS sequence"/>
</dbReference>
<comment type="caution">
    <text evidence="1">The sequence shown here is derived from an EMBL/GenBank/DDBJ whole genome shotgun (WGS) entry which is preliminary data.</text>
</comment>
<organism evidence="1 2">
    <name type="scientific">Streptomyces sannanensis</name>
    <dbReference type="NCBI Taxonomy" id="285536"/>
    <lineage>
        <taxon>Bacteria</taxon>
        <taxon>Bacillati</taxon>
        <taxon>Actinomycetota</taxon>
        <taxon>Actinomycetes</taxon>
        <taxon>Kitasatosporales</taxon>
        <taxon>Streptomycetaceae</taxon>
        <taxon>Streptomyces</taxon>
    </lineage>
</organism>
<protein>
    <submittedName>
        <fullName evidence="1">Uncharacterized protein</fullName>
    </submittedName>
</protein>
<evidence type="ECO:0000313" key="2">
    <source>
        <dbReference type="Proteomes" id="UP001499990"/>
    </source>
</evidence>
<proteinExistence type="predicted"/>
<evidence type="ECO:0000313" key="1">
    <source>
        <dbReference type="EMBL" id="GAA3370194.1"/>
    </source>
</evidence>
<gene>
    <name evidence="1" type="ORF">GCM10020367_15850</name>
</gene>
<reference evidence="2" key="1">
    <citation type="journal article" date="2019" name="Int. J. Syst. Evol. Microbiol.">
        <title>The Global Catalogue of Microorganisms (GCM) 10K type strain sequencing project: providing services to taxonomists for standard genome sequencing and annotation.</title>
        <authorList>
            <consortium name="The Broad Institute Genomics Platform"/>
            <consortium name="The Broad Institute Genome Sequencing Center for Infectious Disease"/>
            <person name="Wu L."/>
            <person name="Ma J."/>
        </authorList>
    </citation>
    <scope>NUCLEOTIDE SEQUENCE [LARGE SCALE GENOMIC DNA]</scope>
    <source>
        <strain evidence="2">JCM 9651</strain>
    </source>
</reference>
<dbReference type="EMBL" id="BAAAYL010000001">
    <property type="protein sequence ID" value="GAA3370194.1"/>
    <property type="molecule type" value="Genomic_DNA"/>
</dbReference>
<accession>A0ABP6S849</accession>
<name>A0ABP6S849_9ACTN</name>